<dbReference type="SMART" id="SM00212">
    <property type="entry name" value="UBCc"/>
    <property type="match status" value="1"/>
</dbReference>
<dbReference type="PANTHER" id="PTHR24068">
    <property type="entry name" value="UBIQUITIN-CONJUGATING ENZYME E2"/>
    <property type="match status" value="1"/>
</dbReference>
<evidence type="ECO:0000313" key="8">
    <source>
        <dbReference type="EMBL" id="ESO09129.1"/>
    </source>
</evidence>
<reference evidence="8 10" key="2">
    <citation type="journal article" date="2013" name="Nature">
        <title>Insights into bilaterian evolution from three spiralian genomes.</title>
        <authorList>
            <person name="Simakov O."/>
            <person name="Marletaz F."/>
            <person name="Cho S.J."/>
            <person name="Edsinger-Gonzales E."/>
            <person name="Havlak P."/>
            <person name="Hellsten U."/>
            <person name="Kuo D.H."/>
            <person name="Larsson T."/>
            <person name="Lv J."/>
            <person name="Arendt D."/>
            <person name="Savage R."/>
            <person name="Osoegawa K."/>
            <person name="de Jong P."/>
            <person name="Grimwood J."/>
            <person name="Chapman J.A."/>
            <person name="Shapiro H."/>
            <person name="Aerts A."/>
            <person name="Otillar R.P."/>
            <person name="Terry A.Y."/>
            <person name="Boore J.L."/>
            <person name="Grigoriev I.V."/>
            <person name="Lindberg D.R."/>
            <person name="Seaver E.C."/>
            <person name="Weisblat D.A."/>
            <person name="Putnam N.H."/>
            <person name="Rokhsar D.S."/>
        </authorList>
    </citation>
    <scope>NUCLEOTIDE SEQUENCE</scope>
</reference>
<dbReference type="FunCoup" id="T1G9J5">
    <property type="interactions" value="18"/>
</dbReference>
<dbReference type="InterPro" id="IPR000608">
    <property type="entry name" value="UBC"/>
</dbReference>
<evidence type="ECO:0000313" key="9">
    <source>
        <dbReference type="EnsemblMetazoa" id="HelroP97921"/>
    </source>
</evidence>
<dbReference type="eggNOG" id="KOG0417">
    <property type="taxonomic scope" value="Eukaryota"/>
</dbReference>
<dbReference type="FunFam" id="3.10.110.10:FF:000060">
    <property type="entry name" value="Ubiquitin conjugating enzyme (UbcB)"/>
    <property type="match status" value="1"/>
</dbReference>
<evidence type="ECO:0000256" key="4">
    <source>
        <dbReference type="ARBA" id="ARBA00022786"/>
    </source>
</evidence>
<dbReference type="PROSITE" id="PS50181">
    <property type="entry name" value="FBOX"/>
    <property type="match status" value="1"/>
</dbReference>
<dbReference type="Pfam" id="PF00179">
    <property type="entry name" value="UQ_con"/>
    <property type="match status" value="1"/>
</dbReference>
<dbReference type="InterPro" id="IPR016135">
    <property type="entry name" value="UBQ-conjugating_enzyme/RWD"/>
</dbReference>
<dbReference type="RefSeq" id="XP_009013151.1">
    <property type="nucleotide sequence ID" value="XM_009014903.1"/>
</dbReference>
<dbReference type="GO" id="GO:0005634">
    <property type="term" value="C:nucleus"/>
    <property type="evidence" value="ECO:0000318"/>
    <property type="project" value="GO_Central"/>
</dbReference>
<dbReference type="FunFam" id="1.20.1280.50:FF:000195">
    <property type="entry name" value="Ubiquitin-conjugating enzyme, putative"/>
    <property type="match status" value="1"/>
</dbReference>
<dbReference type="SUPFAM" id="SSF81383">
    <property type="entry name" value="F-box domain"/>
    <property type="match status" value="1"/>
</dbReference>
<dbReference type="InterPro" id="IPR036047">
    <property type="entry name" value="F-box-like_dom_sf"/>
</dbReference>
<dbReference type="OrthoDB" id="9973183at2759"/>
<proteinExistence type="predicted"/>
<evidence type="ECO:0000259" key="6">
    <source>
        <dbReference type="PROSITE" id="PS50127"/>
    </source>
</evidence>
<keyword evidence="5" id="KW-0067">ATP-binding</keyword>
<dbReference type="EMBL" id="KB096023">
    <property type="protein sequence ID" value="ESO09129.1"/>
    <property type="molecule type" value="Genomic_DNA"/>
</dbReference>
<dbReference type="EC" id="2.3.2.23" evidence="1"/>
<dbReference type="STRING" id="6412.T1G9J5"/>
<dbReference type="SUPFAM" id="SSF54495">
    <property type="entry name" value="UBC-like"/>
    <property type="match status" value="1"/>
</dbReference>
<keyword evidence="10" id="KW-1185">Reference proteome</keyword>
<dbReference type="CTD" id="20217741"/>
<dbReference type="KEGG" id="hro:HELRODRAFT_97921"/>
<dbReference type="Proteomes" id="UP000015101">
    <property type="component" value="Unassembled WGS sequence"/>
</dbReference>
<name>T1G9J5_HELRO</name>
<dbReference type="InterPro" id="IPR001810">
    <property type="entry name" value="F-box_dom"/>
</dbReference>
<dbReference type="Gene3D" id="1.20.1280.50">
    <property type="match status" value="1"/>
</dbReference>
<dbReference type="OMA" id="WMASEVC"/>
<protein>
    <recommendedName>
        <fullName evidence="1">E2 ubiquitin-conjugating enzyme</fullName>
        <ecNumber evidence="1">2.3.2.23</ecNumber>
    </recommendedName>
</protein>
<dbReference type="GeneID" id="20217741"/>
<evidence type="ECO:0000256" key="2">
    <source>
        <dbReference type="ARBA" id="ARBA00022679"/>
    </source>
</evidence>
<keyword evidence="2" id="KW-0808">Transferase</keyword>
<keyword evidence="3" id="KW-0547">Nucleotide-binding</keyword>
<feature type="domain" description="UBC core" evidence="6">
    <location>
        <begin position="231"/>
        <end position="377"/>
    </location>
</feature>
<gene>
    <name evidence="9" type="primary">20217741</name>
    <name evidence="8" type="ORF">HELRODRAFT_97921</name>
</gene>
<reference evidence="9" key="3">
    <citation type="submission" date="2015-06" db="UniProtKB">
        <authorList>
            <consortium name="EnsemblMetazoa"/>
        </authorList>
    </citation>
    <scope>IDENTIFICATION</scope>
</reference>
<dbReference type="SMART" id="SM00256">
    <property type="entry name" value="FBOX"/>
    <property type="match status" value="1"/>
</dbReference>
<dbReference type="GO" id="GO:0005524">
    <property type="term" value="F:ATP binding"/>
    <property type="evidence" value="ECO:0007669"/>
    <property type="project" value="UniProtKB-KW"/>
</dbReference>
<dbReference type="Pfam" id="PF12937">
    <property type="entry name" value="F-box-like"/>
    <property type="match status" value="1"/>
</dbReference>
<dbReference type="PROSITE" id="PS50127">
    <property type="entry name" value="UBC_2"/>
    <property type="match status" value="1"/>
</dbReference>
<feature type="domain" description="F-box" evidence="7">
    <location>
        <begin position="132"/>
        <end position="181"/>
    </location>
</feature>
<keyword evidence="4" id="KW-0833">Ubl conjugation pathway</keyword>
<dbReference type="EMBL" id="AMQM01003171">
    <property type="status" value="NOT_ANNOTATED_CDS"/>
    <property type="molecule type" value="Genomic_DNA"/>
</dbReference>
<evidence type="ECO:0000256" key="3">
    <source>
        <dbReference type="ARBA" id="ARBA00022741"/>
    </source>
</evidence>
<dbReference type="GO" id="GO:0061631">
    <property type="term" value="F:ubiquitin conjugating enzyme activity"/>
    <property type="evidence" value="ECO:0007669"/>
    <property type="project" value="UniProtKB-EC"/>
</dbReference>
<evidence type="ECO:0000256" key="1">
    <source>
        <dbReference type="ARBA" id="ARBA00012486"/>
    </source>
</evidence>
<evidence type="ECO:0000259" key="7">
    <source>
        <dbReference type="PROSITE" id="PS50181"/>
    </source>
</evidence>
<dbReference type="CDD" id="cd23826">
    <property type="entry name" value="UEV_Morgue-like"/>
    <property type="match status" value="1"/>
</dbReference>
<dbReference type="HOGENOM" id="CLU_045184_0_0_1"/>
<sequence>MELRLKDLSIGDHLMNEYALAHPVSCVTCNGYYGPNYGQPLCTTCHLFLYPQFNLATEVHTSEKSDSYDSGNEEPTTESDFYPAQWDSTSVIFSTNYNGNSSNNNLHNSNQLEERLHNLSNARNFSLETTPPGLVDSLPTEVLFEVFAYLDDIALWNARSVCKRWQEIIDDDVTEEKWMNMVHRRWPLFKAKHKINSWKNVYSKLFQGTTCLYCLDGHIPKSLPTPSGLSFRYSRLVQERKNLRADPLDGIDVQPLDHLYFNWQASIAGPRGSPYEGGIFFLHLQIPPSYPLKPPYVHFLTKIFHPNISCHGDVGLDSLHDNWSLALTIVKVLISIQSLLTDPYSFVCMEPKIGKLYRQDFLTFDKIARLWTRKYATY</sequence>
<dbReference type="Gene3D" id="3.10.110.10">
    <property type="entry name" value="Ubiquitin Conjugating Enzyme"/>
    <property type="match status" value="1"/>
</dbReference>
<dbReference type="GO" id="GO:0000209">
    <property type="term" value="P:protein polyubiquitination"/>
    <property type="evidence" value="ECO:0000318"/>
    <property type="project" value="GO_Central"/>
</dbReference>
<dbReference type="EnsemblMetazoa" id="HelroT97921">
    <property type="protein sequence ID" value="HelroP97921"/>
    <property type="gene ID" value="HelroG97921"/>
</dbReference>
<accession>T1G9J5</accession>
<dbReference type="AlphaFoldDB" id="T1G9J5"/>
<dbReference type="InParanoid" id="T1G9J5"/>
<organism evidence="9 10">
    <name type="scientific">Helobdella robusta</name>
    <name type="common">Californian leech</name>
    <dbReference type="NCBI Taxonomy" id="6412"/>
    <lineage>
        <taxon>Eukaryota</taxon>
        <taxon>Metazoa</taxon>
        <taxon>Spiralia</taxon>
        <taxon>Lophotrochozoa</taxon>
        <taxon>Annelida</taxon>
        <taxon>Clitellata</taxon>
        <taxon>Hirudinea</taxon>
        <taxon>Rhynchobdellida</taxon>
        <taxon>Glossiphoniidae</taxon>
        <taxon>Helobdella</taxon>
    </lineage>
</organism>
<evidence type="ECO:0000256" key="5">
    <source>
        <dbReference type="ARBA" id="ARBA00022840"/>
    </source>
</evidence>
<reference evidence="10" key="1">
    <citation type="submission" date="2012-12" db="EMBL/GenBank/DDBJ databases">
        <authorList>
            <person name="Hellsten U."/>
            <person name="Grimwood J."/>
            <person name="Chapman J.A."/>
            <person name="Shapiro H."/>
            <person name="Aerts A."/>
            <person name="Otillar R.P."/>
            <person name="Terry A.Y."/>
            <person name="Boore J.L."/>
            <person name="Simakov O."/>
            <person name="Marletaz F."/>
            <person name="Cho S.-J."/>
            <person name="Edsinger-Gonzales E."/>
            <person name="Havlak P."/>
            <person name="Kuo D.-H."/>
            <person name="Larsson T."/>
            <person name="Lv J."/>
            <person name="Arendt D."/>
            <person name="Savage R."/>
            <person name="Osoegawa K."/>
            <person name="de Jong P."/>
            <person name="Lindberg D.R."/>
            <person name="Seaver E.C."/>
            <person name="Weisblat D.A."/>
            <person name="Putnam N.H."/>
            <person name="Grigoriev I.V."/>
            <person name="Rokhsar D.S."/>
        </authorList>
    </citation>
    <scope>NUCLEOTIDE SEQUENCE</scope>
</reference>
<evidence type="ECO:0000313" key="10">
    <source>
        <dbReference type="Proteomes" id="UP000015101"/>
    </source>
</evidence>